<reference evidence="1 2" key="1">
    <citation type="submission" date="2018-07" db="EMBL/GenBank/DDBJ databases">
        <title>Leeuwenhoekiella genomics.</title>
        <authorList>
            <person name="Tahon G."/>
            <person name="Willems A."/>
        </authorList>
    </citation>
    <scope>NUCLEOTIDE SEQUENCE [LARGE SCALE GENOMIC DNA]</scope>
    <source>
        <strain evidence="1 2">LMG 1345</strain>
    </source>
</reference>
<dbReference type="Proteomes" id="UP000290608">
    <property type="component" value="Unassembled WGS sequence"/>
</dbReference>
<dbReference type="RefSeq" id="WP_073097163.1">
    <property type="nucleotide sequence ID" value="NZ_QOVL01000002.1"/>
</dbReference>
<evidence type="ECO:0000313" key="1">
    <source>
        <dbReference type="EMBL" id="RXG32902.1"/>
    </source>
</evidence>
<protein>
    <submittedName>
        <fullName evidence="1">Uncharacterized protein</fullName>
    </submittedName>
</protein>
<evidence type="ECO:0000313" key="2">
    <source>
        <dbReference type="Proteomes" id="UP000290608"/>
    </source>
</evidence>
<name>A0A4Q0PRM4_9FLAO</name>
<comment type="caution">
    <text evidence="1">The sequence shown here is derived from an EMBL/GenBank/DDBJ whole genome shotgun (WGS) entry which is preliminary data.</text>
</comment>
<accession>A0A4Q0PRM4</accession>
<organism evidence="1 2">
    <name type="scientific">Leeuwenhoekiella marinoflava</name>
    <dbReference type="NCBI Taxonomy" id="988"/>
    <lineage>
        <taxon>Bacteria</taxon>
        <taxon>Pseudomonadati</taxon>
        <taxon>Bacteroidota</taxon>
        <taxon>Flavobacteriia</taxon>
        <taxon>Flavobacteriales</taxon>
        <taxon>Flavobacteriaceae</taxon>
        <taxon>Leeuwenhoekiella</taxon>
    </lineage>
</organism>
<dbReference type="AlphaFoldDB" id="A0A4Q0PRM4"/>
<proteinExistence type="predicted"/>
<dbReference type="EMBL" id="QOVL01000002">
    <property type="protein sequence ID" value="RXG32902.1"/>
    <property type="molecule type" value="Genomic_DNA"/>
</dbReference>
<sequence length="81" mass="9386">MRQRSSSDFFSIGFSPRKQNLSVYSMPEFKKFANLLTQLGKHKTGAPCLDLNKLEDIHLNILEKFSTGSVNYIREKYENKV</sequence>
<gene>
    <name evidence="1" type="ORF">DSL99_682</name>
</gene>